<dbReference type="Proteomes" id="UP000199695">
    <property type="component" value="Unassembled WGS sequence"/>
</dbReference>
<dbReference type="CDD" id="cd04301">
    <property type="entry name" value="NAT_SF"/>
    <property type="match status" value="1"/>
</dbReference>
<gene>
    <name evidence="2" type="ORF">SAMN05444955_102229</name>
</gene>
<dbReference type="EMBL" id="FOCQ01000002">
    <property type="protein sequence ID" value="SEM83211.1"/>
    <property type="molecule type" value="Genomic_DNA"/>
</dbReference>
<dbReference type="GO" id="GO:0016747">
    <property type="term" value="F:acyltransferase activity, transferring groups other than amino-acyl groups"/>
    <property type="evidence" value="ECO:0007669"/>
    <property type="project" value="InterPro"/>
</dbReference>
<dbReference type="RefSeq" id="WP_089965214.1">
    <property type="nucleotide sequence ID" value="NZ_FOCQ01000002.1"/>
</dbReference>
<reference evidence="2 3" key="1">
    <citation type="submission" date="2016-10" db="EMBL/GenBank/DDBJ databases">
        <authorList>
            <person name="de Groot N.N."/>
        </authorList>
    </citation>
    <scope>NUCLEOTIDE SEQUENCE [LARGE SCALE GENOMIC DNA]</scope>
    <source>
        <strain evidence="2 3">DSM 46701</strain>
    </source>
</reference>
<accession>A0A1H8BJY9</accession>
<evidence type="ECO:0000313" key="3">
    <source>
        <dbReference type="Proteomes" id="UP000199695"/>
    </source>
</evidence>
<dbReference type="SUPFAM" id="SSF55729">
    <property type="entry name" value="Acyl-CoA N-acyltransferases (Nat)"/>
    <property type="match status" value="1"/>
</dbReference>
<proteinExistence type="predicted"/>
<evidence type="ECO:0000259" key="1">
    <source>
        <dbReference type="PROSITE" id="PS51186"/>
    </source>
</evidence>
<keyword evidence="2" id="KW-0808">Transferase</keyword>
<dbReference type="InterPro" id="IPR016181">
    <property type="entry name" value="Acyl_CoA_acyltransferase"/>
</dbReference>
<sequence length="296" mass="33796">MISFRSLSECTWREAVETFNRGFEGYVADLRFDEQKLIQHMARGDLSPGLSLIACYAGKPAGIVLNGIRRIGGKLAAWNGGTGVAKEFRGLGIGKALIEKSLEIYRQHQVEIASLEAMEVNQPAITLYGKMGYVITDRLHFYSLSQTVPDGYVAEKFAYPVQRESGREIIRLPFRREWTPWQTQLASLPEAESVIIRNEQLEPVGYALFQEKMDQSGQRTETILYQCETVRGVPERKRIIQCLLSHVFRFPESVHRQPEPYACSTFNLLTDPDVLEVLQDWGFEKKTGQVWMERTL</sequence>
<keyword evidence="3" id="KW-1185">Reference proteome</keyword>
<feature type="domain" description="N-acetyltransferase" evidence="1">
    <location>
        <begin position="2"/>
        <end position="159"/>
    </location>
</feature>
<organism evidence="2 3">
    <name type="scientific">Lihuaxuella thermophila</name>
    <dbReference type="NCBI Taxonomy" id="1173111"/>
    <lineage>
        <taxon>Bacteria</taxon>
        <taxon>Bacillati</taxon>
        <taxon>Bacillota</taxon>
        <taxon>Bacilli</taxon>
        <taxon>Bacillales</taxon>
        <taxon>Thermoactinomycetaceae</taxon>
        <taxon>Lihuaxuella</taxon>
    </lineage>
</organism>
<dbReference type="AlphaFoldDB" id="A0A1H8BJY9"/>
<dbReference type="InterPro" id="IPR000182">
    <property type="entry name" value="GNAT_dom"/>
</dbReference>
<dbReference type="PROSITE" id="PS51186">
    <property type="entry name" value="GNAT"/>
    <property type="match status" value="1"/>
</dbReference>
<dbReference type="Pfam" id="PF00583">
    <property type="entry name" value="Acetyltransf_1"/>
    <property type="match status" value="1"/>
</dbReference>
<dbReference type="OrthoDB" id="4228396at2"/>
<name>A0A1H8BJY9_9BACL</name>
<dbReference type="STRING" id="1173111.SAMN05444955_102229"/>
<evidence type="ECO:0000313" key="2">
    <source>
        <dbReference type="EMBL" id="SEM83211.1"/>
    </source>
</evidence>
<dbReference type="Gene3D" id="3.40.630.30">
    <property type="match status" value="1"/>
</dbReference>
<protein>
    <submittedName>
        <fullName evidence="2">Acetyltransferase (GNAT) family protein</fullName>
    </submittedName>
</protein>